<evidence type="ECO:0000313" key="4">
    <source>
        <dbReference type="EMBL" id="SDP30151.1"/>
    </source>
</evidence>
<keyword evidence="1" id="KW-0238">DNA-binding</keyword>
<accession>A0A1H0RKY1</accession>
<feature type="compositionally biased region" description="Polar residues" evidence="2">
    <location>
        <begin position="115"/>
        <end position="125"/>
    </location>
</feature>
<dbReference type="InterPro" id="IPR036625">
    <property type="entry name" value="E3-bd_dom_sf"/>
</dbReference>
<dbReference type="InterPro" id="IPR055370">
    <property type="entry name" value="Lsr2_DNA-bd"/>
</dbReference>
<dbReference type="AlphaFoldDB" id="A0A1H0RKY1"/>
<keyword evidence="5" id="KW-1185">Reference proteome</keyword>
<name>A0A1H0RKY1_9ACTN</name>
<dbReference type="RefSeq" id="WP_197676256.1">
    <property type="nucleotide sequence ID" value="NZ_LT629710.1"/>
</dbReference>
<evidence type="ECO:0000256" key="2">
    <source>
        <dbReference type="SAM" id="MobiDB-lite"/>
    </source>
</evidence>
<sequence>MARRRVEIISSDLTGKEIAKAEEVAELRVLQHPLIDAPVRLDAYVLEVAGLENTARELVTIELALPNTPAERIVLDREEFDKLFTNDVSEVLAGAEAYQRADGSTEPKRRGRPAGSSNKAFSATPSVGREQREAIRTWANANGYTVGDRGRIAAAIIEAFDAAHRS</sequence>
<feature type="region of interest" description="Disordered" evidence="2">
    <location>
        <begin position="98"/>
        <end position="129"/>
    </location>
</feature>
<feature type="domain" description="Lsr2 DNA-binding" evidence="3">
    <location>
        <begin position="128"/>
        <end position="163"/>
    </location>
</feature>
<dbReference type="Gene3D" id="4.10.320.10">
    <property type="entry name" value="E3-binding domain"/>
    <property type="match status" value="1"/>
</dbReference>
<dbReference type="EMBL" id="LT629710">
    <property type="protein sequence ID" value="SDP30151.1"/>
    <property type="molecule type" value="Genomic_DNA"/>
</dbReference>
<gene>
    <name evidence="4" type="ORF">SAMN04515671_3635</name>
</gene>
<evidence type="ECO:0000256" key="1">
    <source>
        <dbReference type="ARBA" id="ARBA00023125"/>
    </source>
</evidence>
<evidence type="ECO:0000313" key="5">
    <source>
        <dbReference type="Proteomes" id="UP000198741"/>
    </source>
</evidence>
<evidence type="ECO:0000259" key="3">
    <source>
        <dbReference type="Pfam" id="PF23359"/>
    </source>
</evidence>
<reference evidence="4 5" key="1">
    <citation type="submission" date="2016-10" db="EMBL/GenBank/DDBJ databases">
        <authorList>
            <person name="de Groot N.N."/>
        </authorList>
    </citation>
    <scope>NUCLEOTIDE SEQUENCE [LARGE SCALE GENOMIC DNA]</scope>
    <source>
        <strain evidence="5">P4-7,KCTC 19426,CECT 7604</strain>
    </source>
</reference>
<organism evidence="4 5">
    <name type="scientific">Nakamurella panacisegetis</name>
    <dbReference type="NCBI Taxonomy" id="1090615"/>
    <lineage>
        <taxon>Bacteria</taxon>
        <taxon>Bacillati</taxon>
        <taxon>Actinomycetota</taxon>
        <taxon>Actinomycetes</taxon>
        <taxon>Nakamurellales</taxon>
        <taxon>Nakamurellaceae</taxon>
        <taxon>Nakamurella</taxon>
    </lineage>
</organism>
<dbReference type="GO" id="GO:0016746">
    <property type="term" value="F:acyltransferase activity"/>
    <property type="evidence" value="ECO:0007669"/>
    <property type="project" value="InterPro"/>
</dbReference>
<dbReference type="Pfam" id="PF23359">
    <property type="entry name" value="Lsr2_DNA-bd"/>
    <property type="match status" value="1"/>
</dbReference>
<protein>
    <submittedName>
        <fullName evidence="4">Lsr2 protein</fullName>
    </submittedName>
</protein>
<dbReference type="Proteomes" id="UP000198741">
    <property type="component" value="Chromosome I"/>
</dbReference>
<dbReference type="GO" id="GO:0003677">
    <property type="term" value="F:DNA binding"/>
    <property type="evidence" value="ECO:0007669"/>
    <property type="project" value="UniProtKB-KW"/>
</dbReference>
<proteinExistence type="predicted"/>